<evidence type="ECO:0000313" key="1">
    <source>
        <dbReference type="EMBL" id="SDO75592.1"/>
    </source>
</evidence>
<evidence type="ECO:0008006" key="3">
    <source>
        <dbReference type="Google" id="ProtNLM"/>
    </source>
</evidence>
<organism evidence="1 2">
    <name type="scientific">Aureimonas jatrophae</name>
    <dbReference type="NCBI Taxonomy" id="1166073"/>
    <lineage>
        <taxon>Bacteria</taxon>
        <taxon>Pseudomonadati</taxon>
        <taxon>Pseudomonadota</taxon>
        <taxon>Alphaproteobacteria</taxon>
        <taxon>Hyphomicrobiales</taxon>
        <taxon>Aurantimonadaceae</taxon>
        <taxon>Aureimonas</taxon>
    </lineage>
</organism>
<keyword evidence="2" id="KW-1185">Reference proteome</keyword>
<gene>
    <name evidence="1" type="ORF">SAMN05192530_11274</name>
</gene>
<proteinExistence type="predicted"/>
<reference evidence="1 2" key="1">
    <citation type="submission" date="2016-10" db="EMBL/GenBank/DDBJ databases">
        <authorList>
            <person name="de Groot N.N."/>
        </authorList>
    </citation>
    <scope>NUCLEOTIDE SEQUENCE [LARGE SCALE GENOMIC DNA]</scope>
    <source>
        <strain evidence="2">L7-484,KACC 16230,DSM 25025</strain>
    </source>
</reference>
<dbReference type="STRING" id="1166073.SAMN05192530_11274"/>
<evidence type="ECO:0000313" key="2">
    <source>
        <dbReference type="Proteomes" id="UP000198793"/>
    </source>
</evidence>
<dbReference type="RefSeq" id="WP_090676575.1">
    <property type="nucleotide sequence ID" value="NZ_FNIT01000012.1"/>
</dbReference>
<name>A0A1H0M519_9HYPH</name>
<dbReference type="EMBL" id="FNIT01000012">
    <property type="protein sequence ID" value="SDO75592.1"/>
    <property type="molecule type" value="Genomic_DNA"/>
</dbReference>
<accession>A0A1H0M519</accession>
<sequence length="62" mass="7168">MNVVVEEDVLDRLEAIERDEGIPVERQIRQAVAVWSHLEGSDERRIAGLAVMRIVVAREMRR</sequence>
<protein>
    <recommendedName>
        <fullName evidence="3">Ribbon-helix-helix protein, copG family</fullName>
    </recommendedName>
</protein>
<dbReference type="Proteomes" id="UP000198793">
    <property type="component" value="Unassembled WGS sequence"/>
</dbReference>
<dbReference type="OrthoDB" id="9861363at2"/>
<dbReference type="AlphaFoldDB" id="A0A1H0M519"/>